<sequence length="381" mass="43543">MKKYFLYFLALTAFNSCSNPEEPVLEPDQKNFELFDFENAQQNEEFILGLEVLGDKLFFLHKNYPGFIDNQHRTTPLCCLTSDLNLQFRPSFSENYIIHPIENLNGFIVFPVGPGELRPLIFDEQLGDEWIGAKLVSGSQKEFFHPEKNFDINGNHLILNLQKDEIHKILILEINFGTGFHQLEVLQVIELSILDLGLDPNSNSGLIIQSIKKYEDQWIAHIRSTENGIEEGNSYLISKDGSTEKLSGPATGSANFRFYDFARLNPQEYLITESPIGRISYSSSPISENKTYITELNGPLIIRSDGQKGLIFIPGTNVLASLENFRENGVSSHQLKELDRTGITNDQIYDAQFFENKVYVATRRGLFVKSRENFWEEIRLP</sequence>
<comment type="caution">
    <text evidence="1">The sequence shown here is derived from an EMBL/GenBank/DDBJ whole genome shotgun (WGS) entry which is preliminary data.</text>
</comment>
<dbReference type="RefSeq" id="WP_382389436.1">
    <property type="nucleotide sequence ID" value="NZ_JBHLWI010000090.1"/>
</dbReference>
<reference evidence="1 2" key="1">
    <citation type="submission" date="2024-09" db="EMBL/GenBank/DDBJ databases">
        <authorList>
            <person name="Sun Q."/>
            <person name="Mori K."/>
        </authorList>
    </citation>
    <scope>NUCLEOTIDE SEQUENCE [LARGE SCALE GENOMIC DNA]</scope>
    <source>
        <strain evidence="1 2">CCM 7650</strain>
    </source>
</reference>
<organism evidence="1 2">
    <name type="scientific">Fontibacter flavus</name>
    <dbReference type="NCBI Taxonomy" id="654838"/>
    <lineage>
        <taxon>Bacteria</taxon>
        <taxon>Pseudomonadati</taxon>
        <taxon>Bacteroidota</taxon>
        <taxon>Cytophagia</taxon>
        <taxon>Cytophagales</taxon>
        <taxon>Cyclobacteriaceae</taxon>
        <taxon>Fontibacter</taxon>
    </lineage>
</organism>
<evidence type="ECO:0000313" key="2">
    <source>
        <dbReference type="Proteomes" id="UP001589797"/>
    </source>
</evidence>
<dbReference type="Proteomes" id="UP001589797">
    <property type="component" value="Unassembled WGS sequence"/>
</dbReference>
<evidence type="ECO:0008006" key="3">
    <source>
        <dbReference type="Google" id="ProtNLM"/>
    </source>
</evidence>
<accession>A0ABV6FYG0</accession>
<evidence type="ECO:0000313" key="1">
    <source>
        <dbReference type="EMBL" id="MFC0264842.1"/>
    </source>
</evidence>
<name>A0ABV6FYG0_9BACT</name>
<proteinExistence type="predicted"/>
<dbReference type="EMBL" id="JBHLWI010000090">
    <property type="protein sequence ID" value="MFC0264842.1"/>
    <property type="molecule type" value="Genomic_DNA"/>
</dbReference>
<protein>
    <recommendedName>
        <fullName evidence="3">TolB-like 6-blade propeller-like</fullName>
    </recommendedName>
</protein>
<keyword evidence="2" id="KW-1185">Reference proteome</keyword>
<gene>
    <name evidence="1" type="ORF">ACFFIP_19290</name>
</gene>